<dbReference type="InterPro" id="IPR036188">
    <property type="entry name" value="FAD/NAD-bd_sf"/>
</dbReference>
<accession>A0A381X3B7</accession>
<evidence type="ECO:0000259" key="1">
    <source>
        <dbReference type="Pfam" id="PF01266"/>
    </source>
</evidence>
<dbReference type="AlphaFoldDB" id="A0A381X3B7"/>
<dbReference type="GO" id="GO:0005737">
    <property type="term" value="C:cytoplasm"/>
    <property type="evidence" value="ECO:0007669"/>
    <property type="project" value="TreeGrafter"/>
</dbReference>
<dbReference type="Gene3D" id="3.30.9.10">
    <property type="entry name" value="D-Amino Acid Oxidase, subunit A, domain 2"/>
    <property type="match status" value="1"/>
</dbReference>
<protein>
    <recommendedName>
        <fullName evidence="1">FAD dependent oxidoreductase domain-containing protein</fullName>
    </recommendedName>
</protein>
<dbReference type="Pfam" id="PF01266">
    <property type="entry name" value="DAO"/>
    <property type="match status" value="1"/>
</dbReference>
<feature type="domain" description="FAD dependent oxidoreductase" evidence="1">
    <location>
        <begin position="35"/>
        <end position="383"/>
    </location>
</feature>
<evidence type="ECO:0000313" key="2">
    <source>
        <dbReference type="EMBL" id="SVA59254.1"/>
    </source>
</evidence>
<dbReference type="EMBL" id="UINC01013766">
    <property type="protein sequence ID" value="SVA59254.1"/>
    <property type="molecule type" value="Genomic_DNA"/>
</dbReference>
<dbReference type="InterPro" id="IPR006076">
    <property type="entry name" value="FAD-dep_OxRdtase"/>
</dbReference>
<proteinExistence type="predicted"/>
<organism evidence="2">
    <name type="scientific">marine metagenome</name>
    <dbReference type="NCBI Taxonomy" id="408172"/>
    <lineage>
        <taxon>unclassified sequences</taxon>
        <taxon>metagenomes</taxon>
        <taxon>ecological metagenomes</taxon>
    </lineage>
</organism>
<sequence>MTESIFSKNYKSTPYWWDRTPRPTIKQIDLPKETDVAIIGSGYTGLCAAIQTSRNGLDTVVLDAHDAGWGCSSRNGGQVSSSLKPSFQELSHKFGEVRAGELLKEGMNALKWIGDFIQEENIDCDFRRVGRYYGAHSLSQFKQLEKKIKEQPESLHVDVNLVSKSQQHAEIGSDFYHGGLVHPYHASLDPARFHQGLLERALTSGSQIKTHCAANKIEKKGDFFQVHTEAGTMNAREVVVATGGYTGAVTPWHRRRVIPIGSYIIATETLEEDLVDQLIPKDRVITDTRKLVVYYRASPDRKRILFGGRVSLSEANPDKCVKPLHKQLTQIFPQLAKTKVSHSWMGFVGYTFDHMPHTGDQDGVHYAMGFCGSGVSLSSYFGTKLGQRLAGLPKGNTVLTELTFQTRPFYTGNPWFLAPSILYYRLHDRFFS</sequence>
<gene>
    <name evidence="2" type="ORF">METZ01_LOCUS112108</name>
</gene>
<dbReference type="PANTHER" id="PTHR13847">
    <property type="entry name" value="SARCOSINE DEHYDROGENASE-RELATED"/>
    <property type="match status" value="1"/>
</dbReference>
<dbReference type="SUPFAM" id="SSF51905">
    <property type="entry name" value="FAD/NAD(P)-binding domain"/>
    <property type="match status" value="1"/>
</dbReference>
<dbReference type="PANTHER" id="PTHR13847:SF281">
    <property type="entry name" value="FAD DEPENDENT OXIDOREDUCTASE DOMAIN-CONTAINING PROTEIN"/>
    <property type="match status" value="1"/>
</dbReference>
<reference evidence="2" key="1">
    <citation type="submission" date="2018-05" db="EMBL/GenBank/DDBJ databases">
        <authorList>
            <person name="Lanie J.A."/>
            <person name="Ng W.-L."/>
            <person name="Kazmierczak K.M."/>
            <person name="Andrzejewski T.M."/>
            <person name="Davidsen T.M."/>
            <person name="Wayne K.J."/>
            <person name="Tettelin H."/>
            <person name="Glass J.I."/>
            <person name="Rusch D."/>
            <person name="Podicherti R."/>
            <person name="Tsui H.-C.T."/>
            <person name="Winkler M.E."/>
        </authorList>
    </citation>
    <scope>NUCLEOTIDE SEQUENCE</scope>
</reference>
<name>A0A381X3B7_9ZZZZ</name>
<dbReference type="Gene3D" id="3.50.50.60">
    <property type="entry name" value="FAD/NAD(P)-binding domain"/>
    <property type="match status" value="1"/>
</dbReference>